<comment type="caution">
    <text evidence="2">The sequence shown here is derived from an EMBL/GenBank/DDBJ whole genome shotgun (WGS) entry which is preliminary data.</text>
</comment>
<evidence type="ECO:0000313" key="2">
    <source>
        <dbReference type="EMBL" id="PJZ27201.1"/>
    </source>
</evidence>
<protein>
    <submittedName>
        <fullName evidence="2">SET domain-containing protein-lysine N-methyltransferase</fullName>
    </submittedName>
</protein>
<dbReference type="Proteomes" id="UP000232196">
    <property type="component" value="Unassembled WGS sequence"/>
</dbReference>
<keyword evidence="3" id="KW-1185">Reference proteome</keyword>
<name>A0A2M9XHM2_9LEPT</name>
<sequence>MLKVPTYVAESPIGGLGVFAGRDIEEGELVWEFHPKTVWTLTEEEVQALPERLQNLIYIYSYLFEGQWYFCVDNSRFMNHSDQANTLEDKSGVQGASNPLGRDRAVRKILKDEELTCNYKQFDQNWKEKLPS</sequence>
<dbReference type="EMBL" id="NPDN01000001">
    <property type="protein sequence ID" value="PJZ27201.1"/>
    <property type="molecule type" value="Genomic_DNA"/>
</dbReference>
<dbReference type="GO" id="GO:0008168">
    <property type="term" value="F:methyltransferase activity"/>
    <property type="evidence" value="ECO:0007669"/>
    <property type="project" value="UniProtKB-KW"/>
</dbReference>
<dbReference type="GO" id="GO:0032259">
    <property type="term" value="P:methylation"/>
    <property type="evidence" value="ECO:0007669"/>
    <property type="project" value="UniProtKB-KW"/>
</dbReference>
<evidence type="ECO:0000313" key="3">
    <source>
        <dbReference type="Proteomes" id="UP000232196"/>
    </source>
</evidence>
<dbReference type="CDD" id="cd08161">
    <property type="entry name" value="SET"/>
    <property type="match status" value="1"/>
</dbReference>
<keyword evidence="2" id="KW-0489">Methyltransferase</keyword>
<reference evidence="2 3" key="1">
    <citation type="submission" date="2017-07" db="EMBL/GenBank/DDBJ databases">
        <title>Leptospira spp. isolated from tropical soils.</title>
        <authorList>
            <person name="Thibeaux R."/>
            <person name="Iraola G."/>
            <person name="Ferres I."/>
            <person name="Bierque E."/>
            <person name="Girault D."/>
            <person name="Soupe-Gilbert M.-E."/>
            <person name="Picardeau M."/>
            <person name="Goarant C."/>
        </authorList>
    </citation>
    <scope>NUCLEOTIDE SEQUENCE [LARGE SCALE GENOMIC DNA]</scope>
    <source>
        <strain evidence="2 3">MCA1-C-A1</strain>
    </source>
</reference>
<dbReference type="InterPro" id="IPR001214">
    <property type="entry name" value="SET_dom"/>
</dbReference>
<evidence type="ECO:0000259" key="1">
    <source>
        <dbReference type="PROSITE" id="PS50280"/>
    </source>
</evidence>
<dbReference type="RefSeq" id="WP_100704948.1">
    <property type="nucleotide sequence ID" value="NZ_NPDL01000004.1"/>
</dbReference>
<gene>
    <name evidence="2" type="ORF">CH357_01195</name>
</gene>
<dbReference type="Gene3D" id="2.170.270.10">
    <property type="entry name" value="SET domain"/>
    <property type="match status" value="1"/>
</dbReference>
<proteinExistence type="predicted"/>
<organism evidence="2 3">
    <name type="scientific">Leptospira hartskeerlii</name>
    <dbReference type="NCBI Taxonomy" id="2023177"/>
    <lineage>
        <taxon>Bacteria</taxon>
        <taxon>Pseudomonadati</taxon>
        <taxon>Spirochaetota</taxon>
        <taxon>Spirochaetia</taxon>
        <taxon>Leptospirales</taxon>
        <taxon>Leptospiraceae</taxon>
        <taxon>Leptospira</taxon>
    </lineage>
</organism>
<dbReference type="SMART" id="SM00317">
    <property type="entry name" value="SET"/>
    <property type="match status" value="1"/>
</dbReference>
<dbReference type="PROSITE" id="PS50280">
    <property type="entry name" value="SET"/>
    <property type="match status" value="1"/>
</dbReference>
<dbReference type="Pfam" id="PF00856">
    <property type="entry name" value="SET"/>
    <property type="match status" value="1"/>
</dbReference>
<dbReference type="InterPro" id="IPR046341">
    <property type="entry name" value="SET_dom_sf"/>
</dbReference>
<feature type="domain" description="SET" evidence="1">
    <location>
        <begin position="4"/>
        <end position="120"/>
    </location>
</feature>
<dbReference type="OrthoDB" id="9804945at2"/>
<dbReference type="AlphaFoldDB" id="A0A2M9XHM2"/>
<dbReference type="SUPFAM" id="SSF82199">
    <property type="entry name" value="SET domain"/>
    <property type="match status" value="1"/>
</dbReference>
<keyword evidence="2" id="KW-0808">Transferase</keyword>
<accession>A0A2M9XHM2</accession>